<protein>
    <submittedName>
        <fullName evidence="1">Uncharacterized protein</fullName>
    </submittedName>
</protein>
<evidence type="ECO:0000313" key="1">
    <source>
        <dbReference type="EMBL" id="KAF0549483.1"/>
    </source>
</evidence>
<organism evidence="1 2">
    <name type="scientific">Gigaspora margarita</name>
    <dbReference type="NCBI Taxonomy" id="4874"/>
    <lineage>
        <taxon>Eukaryota</taxon>
        <taxon>Fungi</taxon>
        <taxon>Fungi incertae sedis</taxon>
        <taxon>Mucoromycota</taxon>
        <taxon>Glomeromycotina</taxon>
        <taxon>Glomeromycetes</taxon>
        <taxon>Diversisporales</taxon>
        <taxon>Gigasporaceae</taxon>
        <taxon>Gigaspora</taxon>
    </lineage>
</organism>
<comment type="caution">
    <text evidence="1">The sequence shown here is derived from an EMBL/GenBank/DDBJ whole genome shotgun (WGS) entry which is preliminary data.</text>
</comment>
<sequence length="106" mass="12717">MFGSCYEKGIEDVKYEIMEAKRKEGSGIKKEEKNDDNDETIGIKKMFKRIADMSKETKGTTKKVHFEIIEVSYTSDHYRKKIRVERIRIIVFEEKEEKRKFYLNKP</sequence>
<gene>
    <name evidence="1" type="ORF">F8M41_025215</name>
</gene>
<dbReference type="AlphaFoldDB" id="A0A8H4B0C6"/>
<dbReference type="EMBL" id="WTPW01000090">
    <property type="protein sequence ID" value="KAF0549483.1"/>
    <property type="molecule type" value="Genomic_DNA"/>
</dbReference>
<reference evidence="1 2" key="1">
    <citation type="journal article" date="2019" name="Environ. Microbiol.">
        <title>At the nexus of three kingdoms: the genome of the mycorrhizal fungus Gigaspora margarita provides insights into plant, endobacterial and fungal interactions.</title>
        <authorList>
            <person name="Venice F."/>
            <person name="Ghignone S."/>
            <person name="Salvioli di Fossalunga A."/>
            <person name="Amselem J."/>
            <person name="Novero M."/>
            <person name="Xianan X."/>
            <person name="Sedzielewska Toro K."/>
            <person name="Morin E."/>
            <person name="Lipzen A."/>
            <person name="Grigoriev I.V."/>
            <person name="Henrissat B."/>
            <person name="Martin F.M."/>
            <person name="Bonfante P."/>
        </authorList>
    </citation>
    <scope>NUCLEOTIDE SEQUENCE [LARGE SCALE GENOMIC DNA]</scope>
    <source>
        <strain evidence="1 2">BEG34</strain>
    </source>
</reference>
<name>A0A8H4B0C6_GIGMA</name>
<proteinExistence type="predicted"/>
<evidence type="ECO:0000313" key="2">
    <source>
        <dbReference type="Proteomes" id="UP000439903"/>
    </source>
</evidence>
<dbReference type="Proteomes" id="UP000439903">
    <property type="component" value="Unassembled WGS sequence"/>
</dbReference>
<keyword evidence="2" id="KW-1185">Reference proteome</keyword>
<accession>A0A8H4B0C6</accession>